<dbReference type="Proteomes" id="UP000001351">
    <property type="component" value="Chromosome"/>
</dbReference>
<gene>
    <name evidence="1" type="ordered locus">STAUR_1502</name>
</gene>
<dbReference type="EMBL" id="CP002271">
    <property type="protein sequence ID" value="ADO69306.1"/>
    <property type="molecule type" value="Genomic_DNA"/>
</dbReference>
<dbReference type="AlphaFoldDB" id="E3FMA7"/>
<dbReference type="HOGENOM" id="CLU_141599_0_0_7"/>
<reference evidence="1 2" key="1">
    <citation type="journal article" date="2011" name="Mol. Biol. Evol.">
        <title>Comparative genomic analysis of fruiting body formation in Myxococcales.</title>
        <authorList>
            <person name="Huntley S."/>
            <person name="Hamann N."/>
            <person name="Wegener-Feldbrugge S."/>
            <person name="Treuner-Lange A."/>
            <person name="Kube M."/>
            <person name="Reinhardt R."/>
            <person name="Klages S."/>
            <person name="Muller R."/>
            <person name="Ronning C.M."/>
            <person name="Nierman W.C."/>
            <person name="Sogaard-Andersen L."/>
        </authorList>
    </citation>
    <scope>NUCLEOTIDE SEQUENCE [LARGE SCALE GENOMIC DNA]</scope>
    <source>
        <strain evidence="1 2">DW4/3-1</strain>
    </source>
</reference>
<accession>E3FMA7</accession>
<evidence type="ECO:0000313" key="1">
    <source>
        <dbReference type="EMBL" id="ADO69306.1"/>
    </source>
</evidence>
<organism evidence="1 2">
    <name type="scientific">Stigmatella aurantiaca (strain DW4/3-1)</name>
    <dbReference type="NCBI Taxonomy" id="378806"/>
    <lineage>
        <taxon>Bacteria</taxon>
        <taxon>Pseudomonadati</taxon>
        <taxon>Myxococcota</taxon>
        <taxon>Myxococcia</taxon>
        <taxon>Myxococcales</taxon>
        <taxon>Cystobacterineae</taxon>
        <taxon>Archangiaceae</taxon>
        <taxon>Stigmatella</taxon>
    </lineage>
</organism>
<dbReference type="KEGG" id="sur:STAUR_1502"/>
<name>E3FMA7_STIAD</name>
<keyword evidence="2" id="KW-1185">Reference proteome</keyword>
<sequence>MALSPDTYRRAALAAELHVQVQIDRVVLPPVMPGNAQVEGRIARVFRGDPGLTSSRISFEVSCARDWDELPTGGPLCMSAADVERAVAMEVYLISHGHAAVPLRGVSRTAAAC</sequence>
<proteinExistence type="predicted"/>
<evidence type="ECO:0000313" key="2">
    <source>
        <dbReference type="Proteomes" id="UP000001351"/>
    </source>
</evidence>
<protein>
    <submittedName>
        <fullName evidence="1">Uncharacterized protein</fullName>
    </submittedName>
</protein>